<dbReference type="InterPro" id="IPR001757">
    <property type="entry name" value="P_typ_ATPase"/>
</dbReference>
<comment type="caution">
    <text evidence="15">The sequence shown here is derived from an EMBL/GenBank/DDBJ whole genome shotgun (WGS) entry which is preliminary data.</text>
</comment>
<evidence type="ECO:0000313" key="16">
    <source>
        <dbReference type="Proteomes" id="UP001189429"/>
    </source>
</evidence>
<comment type="similarity">
    <text evidence="2 12">Belongs to the cation transport ATPase (P-type) (TC 3.A.3) family. Type IV subfamily.</text>
</comment>
<dbReference type="PROSITE" id="PS00154">
    <property type="entry name" value="ATPASE_E1_E2"/>
    <property type="match status" value="1"/>
</dbReference>
<dbReference type="InterPro" id="IPR044492">
    <property type="entry name" value="P_typ_ATPase_HD_dom"/>
</dbReference>
<protein>
    <recommendedName>
        <fullName evidence="12">Phospholipid-transporting ATPase</fullName>
        <ecNumber evidence="12">7.6.2.1</ecNumber>
    </recommendedName>
</protein>
<dbReference type="Gene3D" id="1.20.1110.10">
    <property type="entry name" value="Calcium-transporting ATPase, transmembrane domain"/>
    <property type="match status" value="1"/>
</dbReference>
<proteinExistence type="inferred from homology"/>
<feature type="compositionally biased region" description="Low complexity" evidence="13">
    <location>
        <begin position="51"/>
        <end position="63"/>
    </location>
</feature>
<dbReference type="PANTHER" id="PTHR24092">
    <property type="entry name" value="PROBABLE PHOSPHOLIPID-TRANSPORTING ATPASE"/>
    <property type="match status" value="1"/>
</dbReference>
<gene>
    <name evidence="15" type="ORF">PCOR1329_LOCUS62739</name>
</gene>
<dbReference type="SFLD" id="SFLDS00003">
    <property type="entry name" value="Haloacid_Dehalogenase"/>
    <property type="match status" value="1"/>
</dbReference>
<dbReference type="Pfam" id="PF13246">
    <property type="entry name" value="Cation_ATPase"/>
    <property type="match status" value="1"/>
</dbReference>
<dbReference type="SFLD" id="SFLDF00027">
    <property type="entry name" value="p-type_atpase"/>
    <property type="match status" value="1"/>
</dbReference>
<evidence type="ECO:0000256" key="12">
    <source>
        <dbReference type="RuleBase" id="RU362033"/>
    </source>
</evidence>
<dbReference type="PANTHER" id="PTHR24092:SF218">
    <property type="entry name" value="PHOSPHOLIPID-TRANSPORTING ATPASE"/>
    <property type="match status" value="1"/>
</dbReference>
<evidence type="ECO:0000256" key="1">
    <source>
        <dbReference type="ARBA" id="ARBA00004141"/>
    </source>
</evidence>
<dbReference type="InterPro" id="IPR023299">
    <property type="entry name" value="ATPase_P-typ_cyto_dom_N"/>
</dbReference>
<dbReference type="InterPro" id="IPR036412">
    <property type="entry name" value="HAD-like_sf"/>
</dbReference>
<dbReference type="Proteomes" id="UP001189429">
    <property type="component" value="Unassembled WGS sequence"/>
</dbReference>
<comment type="subcellular location">
    <subcellularLocation>
        <location evidence="1 12">Membrane</location>
        <topology evidence="1 12">Multi-pass membrane protein</topology>
    </subcellularLocation>
</comment>
<dbReference type="InterPro" id="IPR032630">
    <property type="entry name" value="P_typ_ATPase_c"/>
</dbReference>
<dbReference type="SUPFAM" id="SSF81660">
    <property type="entry name" value="Metal cation-transporting ATPase, ATP-binding domain N"/>
    <property type="match status" value="1"/>
</dbReference>
<dbReference type="InterPro" id="IPR023298">
    <property type="entry name" value="ATPase_P-typ_TM_dom_sf"/>
</dbReference>
<evidence type="ECO:0000256" key="4">
    <source>
        <dbReference type="ARBA" id="ARBA00022723"/>
    </source>
</evidence>
<feature type="transmembrane region" description="Helical" evidence="12">
    <location>
        <begin position="894"/>
        <end position="914"/>
    </location>
</feature>
<evidence type="ECO:0000256" key="7">
    <source>
        <dbReference type="ARBA" id="ARBA00022842"/>
    </source>
</evidence>
<evidence type="ECO:0000256" key="3">
    <source>
        <dbReference type="ARBA" id="ARBA00022692"/>
    </source>
</evidence>
<dbReference type="EMBL" id="CAUYUJ010017936">
    <property type="protein sequence ID" value="CAK0879266.1"/>
    <property type="molecule type" value="Genomic_DNA"/>
</dbReference>
<dbReference type="Pfam" id="PF16212">
    <property type="entry name" value="PhoLip_ATPase_C"/>
    <property type="match status" value="1"/>
</dbReference>
<evidence type="ECO:0000256" key="10">
    <source>
        <dbReference type="ARBA" id="ARBA00023136"/>
    </source>
</evidence>
<feature type="region of interest" description="Disordered" evidence="13">
    <location>
        <begin position="247"/>
        <end position="269"/>
    </location>
</feature>
<dbReference type="NCBIfam" id="TIGR01652">
    <property type="entry name" value="ATPase-Plipid"/>
    <property type="match status" value="1"/>
</dbReference>
<dbReference type="InterPro" id="IPR006539">
    <property type="entry name" value="P-type_ATPase_IV"/>
</dbReference>
<evidence type="ECO:0000256" key="6">
    <source>
        <dbReference type="ARBA" id="ARBA00022840"/>
    </source>
</evidence>
<accession>A0ABN9W062</accession>
<feature type="transmembrane region" description="Helical" evidence="12">
    <location>
        <begin position="1013"/>
        <end position="1035"/>
    </location>
</feature>
<dbReference type="SFLD" id="SFLDG00002">
    <property type="entry name" value="C1.7:_P-type_atpase_like"/>
    <property type="match status" value="1"/>
</dbReference>
<keyword evidence="6 12" id="KW-0067">ATP-binding</keyword>
<keyword evidence="8 12" id="KW-1278">Translocase</keyword>
<feature type="domain" description="P-type ATPase C-terminal" evidence="14">
    <location>
        <begin position="866"/>
        <end position="1106"/>
    </location>
</feature>
<keyword evidence="9 12" id="KW-1133">Transmembrane helix</keyword>
<dbReference type="SUPFAM" id="SSF81665">
    <property type="entry name" value="Calcium ATPase, transmembrane domain M"/>
    <property type="match status" value="1"/>
</dbReference>
<dbReference type="SUPFAM" id="SSF81653">
    <property type="entry name" value="Calcium ATPase, transduction domain A"/>
    <property type="match status" value="1"/>
</dbReference>
<feature type="transmembrane region" description="Helical" evidence="12">
    <location>
        <begin position="974"/>
        <end position="1001"/>
    </location>
</feature>
<dbReference type="EC" id="7.6.2.1" evidence="12"/>
<comment type="catalytic activity">
    <reaction evidence="11 12">
        <text>ATP + H2O + phospholipidSide 1 = ADP + phosphate + phospholipidSide 2.</text>
        <dbReference type="EC" id="7.6.2.1"/>
    </reaction>
</comment>
<evidence type="ECO:0000256" key="11">
    <source>
        <dbReference type="ARBA" id="ARBA00034036"/>
    </source>
</evidence>
<feature type="transmembrane region" description="Helical" evidence="12">
    <location>
        <begin position="354"/>
        <end position="374"/>
    </location>
</feature>
<dbReference type="NCBIfam" id="TIGR01494">
    <property type="entry name" value="ATPase_P-type"/>
    <property type="match status" value="1"/>
</dbReference>
<dbReference type="Gene3D" id="3.40.1110.10">
    <property type="entry name" value="Calcium-transporting ATPase, cytoplasmic domain N"/>
    <property type="match status" value="1"/>
</dbReference>
<dbReference type="Gene3D" id="3.40.50.1000">
    <property type="entry name" value="HAD superfamily/HAD-like"/>
    <property type="match status" value="1"/>
</dbReference>
<dbReference type="InterPro" id="IPR018303">
    <property type="entry name" value="ATPase_P-typ_P_site"/>
</dbReference>
<keyword evidence="3 12" id="KW-0812">Transmembrane</keyword>
<feature type="region of interest" description="Disordered" evidence="13">
    <location>
        <begin position="1"/>
        <end position="63"/>
    </location>
</feature>
<keyword evidence="10 12" id="KW-0472">Membrane</keyword>
<keyword evidence="5 12" id="KW-0547">Nucleotide-binding</keyword>
<name>A0ABN9W062_9DINO</name>
<feature type="transmembrane region" description="Helical" evidence="12">
    <location>
        <begin position="394"/>
        <end position="413"/>
    </location>
</feature>
<evidence type="ECO:0000256" key="8">
    <source>
        <dbReference type="ARBA" id="ARBA00022967"/>
    </source>
</evidence>
<evidence type="ECO:0000256" key="2">
    <source>
        <dbReference type="ARBA" id="ARBA00008109"/>
    </source>
</evidence>
<sequence length="1159" mass="124017">APGGLLGGASSRPTAARAVLRGGPAAQCRAHGRRPGGPGQRRAPRGRRLSGRAPPRDAGCGPAGAVLPGAAAAGGRRGDRAWAADHSSAEAAGRFASAWAPSECGPHHALHAADLAAQVAVVAVQARGQLVLRLIAVLSCTPLWPGKWQSKVMTVACILLAQALKDLFEDQKRRRDDRLENSRPLHRFDPGSMVFQQASWQECSVGDLVLVFKGESVPADLLAVASSEEQGLLYVSTKSLDGETNLKQRRIPPPLLPPTEASAESGAEEASKRVLESKIEVSLESPHASLLSMDCACSVAGRECGLCVDHFAMRGCELQNTRWLVGVACYVGNDTKVRLNSFPPPAKTSELESYLNYIVVTILTCVLALCLYFSVASQLWEVEGREPLPFLEVFVMYMIIMYPVMPMTLYIMFEVMHLAIGRQIETDPLMCDAATASHALARNTSVVEQLGQVDFLFSDKTGTLTTNEMRFAHCCIGGSVFGSFLPVEGDGEPKGVEQLRRLLAGEAQEGTAEPHLRAFFQLLAVCSTVQVDADGLYQGESPDEVALATAARAAGFGLLSRRAQGTGSIVRVRRADGLEEELSVAHVLAFTSDRKRMSVVCPTGAGGAVVLSKGADAIMCGLLREPAPAAALAALESFSRAGLRTLVVARREMSAPEYARWRATWDTASAAMQGRASMIADVSAAAEQGLTYLGVTALEDRLQDGVPDTIAALGRAGIRTWVLTGDKVETAVEIARSCRLFDGDIDLVRVVGAASGQECQALLERPAGGRPGRPSKQGLVLDGVSLQYILHDVRLRQLLYQVGERCCSCVCCRLSPLQKRELVHMVRSENPRAITLSIGDGANDVPMIQGAHVGVGIRGKEGSAAVQASDMAVSQFRFLGNLVFCHGRRSYRRLSMFLCFFLYKSMAIAVGYIVHAQATLFSGDLAYAEWLDVIYNPATSLGAVLVLCLDLDVPDEVALRSPELYALGPKRACLNARVIFAWTAQATFHGFVAWCAPMYVVSSSDDADLRTDAFWKASLLAFTAVIFVVHLQLAFATRQTITRLGMLLTAIEVIGYVMMLFALGSPLGRKAEPELQGLPAKVFSSREHLLCLSIQLAVLALLMPAFDWLLASCVSEGCGGATRGVGTSIHPSCNYRDVLSEVSSLSASCSVSSSASCSD</sequence>
<evidence type="ECO:0000313" key="15">
    <source>
        <dbReference type="EMBL" id="CAK0879266.1"/>
    </source>
</evidence>
<dbReference type="InterPro" id="IPR008250">
    <property type="entry name" value="ATPase_P-typ_transduc_dom_A_sf"/>
</dbReference>
<keyword evidence="16" id="KW-1185">Reference proteome</keyword>
<dbReference type="Gene3D" id="2.70.150.10">
    <property type="entry name" value="Calcium-transporting ATPase, cytoplasmic transduction domain A"/>
    <property type="match status" value="1"/>
</dbReference>
<dbReference type="PRINTS" id="PR00119">
    <property type="entry name" value="CATATPASE"/>
</dbReference>
<dbReference type="InterPro" id="IPR023214">
    <property type="entry name" value="HAD_sf"/>
</dbReference>
<dbReference type="SUPFAM" id="SSF56784">
    <property type="entry name" value="HAD-like"/>
    <property type="match status" value="1"/>
</dbReference>
<reference evidence="15" key="1">
    <citation type="submission" date="2023-10" db="EMBL/GenBank/DDBJ databases">
        <authorList>
            <person name="Chen Y."/>
            <person name="Shah S."/>
            <person name="Dougan E. K."/>
            <person name="Thang M."/>
            <person name="Chan C."/>
        </authorList>
    </citation>
    <scope>NUCLEOTIDE SEQUENCE [LARGE SCALE GENOMIC DNA]</scope>
</reference>
<evidence type="ECO:0000256" key="5">
    <source>
        <dbReference type="ARBA" id="ARBA00022741"/>
    </source>
</evidence>
<organism evidence="15 16">
    <name type="scientific">Prorocentrum cordatum</name>
    <dbReference type="NCBI Taxonomy" id="2364126"/>
    <lineage>
        <taxon>Eukaryota</taxon>
        <taxon>Sar</taxon>
        <taxon>Alveolata</taxon>
        <taxon>Dinophyceae</taxon>
        <taxon>Prorocentrales</taxon>
        <taxon>Prorocentraceae</taxon>
        <taxon>Prorocentrum</taxon>
    </lineage>
</organism>
<keyword evidence="4" id="KW-0479">Metal-binding</keyword>
<feature type="transmembrane region" description="Helical" evidence="12">
    <location>
        <begin position="1047"/>
        <end position="1067"/>
    </location>
</feature>
<evidence type="ECO:0000256" key="13">
    <source>
        <dbReference type="SAM" id="MobiDB-lite"/>
    </source>
</evidence>
<evidence type="ECO:0000259" key="14">
    <source>
        <dbReference type="Pfam" id="PF16212"/>
    </source>
</evidence>
<evidence type="ECO:0000256" key="9">
    <source>
        <dbReference type="ARBA" id="ARBA00022989"/>
    </source>
</evidence>
<feature type="non-terminal residue" evidence="15">
    <location>
        <position position="1"/>
    </location>
</feature>
<keyword evidence="7 12" id="KW-0460">Magnesium</keyword>